<keyword evidence="10" id="KW-0001">2Fe-2S</keyword>
<keyword evidence="5 10" id="KW-1278">Translocase</keyword>
<evidence type="ECO:0000259" key="11">
    <source>
        <dbReference type="PROSITE" id="PS51085"/>
    </source>
</evidence>
<dbReference type="SUPFAM" id="SSF54292">
    <property type="entry name" value="2Fe-2S ferredoxin-like"/>
    <property type="match status" value="1"/>
</dbReference>
<name>A0ABW8VDD6_9PROT</name>
<keyword evidence="10" id="KW-0874">Quinone</keyword>
<dbReference type="Pfam" id="PF22151">
    <property type="entry name" value="Fer4_NDSU1"/>
    <property type="match status" value="1"/>
</dbReference>
<dbReference type="InterPro" id="IPR010228">
    <property type="entry name" value="NADH_UbQ_OxRdtase_Gsu"/>
</dbReference>
<dbReference type="InterPro" id="IPR036010">
    <property type="entry name" value="2Fe-2S_ferredoxin-like_sf"/>
</dbReference>
<dbReference type="Gene3D" id="3.10.20.740">
    <property type="match status" value="1"/>
</dbReference>
<dbReference type="Proteomes" id="UP001628281">
    <property type="component" value="Unassembled WGS sequence"/>
</dbReference>
<dbReference type="CDD" id="cd02773">
    <property type="entry name" value="MopB_Res-Cmplx1_Nad11"/>
    <property type="match status" value="1"/>
</dbReference>
<keyword evidence="15" id="KW-1185">Reference proteome</keyword>
<proteinExistence type="inferred from homology"/>
<dbReference type="InterPro" id="IPR054351">
    <property type="entry name" value="NADH_UbQ_OxRdtase_ferredoxin"/>
</dbReference>
<sequence length="694" mass="74997">MPKLTIDGIEIEVEPGTSILQACEQLGIEIPRFCYHERLSVPANCRMCLVEMERAPKPVAACAMPCGDGMVVKTNTELVHKARKGVMEFLLINHPLDCPICDQGGECDLQDQAMAYGFDRGRYGENKRAVQDKYMGPLIRTEMTRCIHCTRCIRFVNEIAGVPDLGAVNRGEHMEITTFVEKAIGSELSGNLADVCPVGALLSKPYAFTARPWELRKTETVDVLDAVGSNIRVDTRGPEVMRVLPRVNEDVNEEWIADKTRFAYDGLKRQRLDRPYVRKDGKLQPATWAEAFQAIAAKVKGVLGSRIAAIAGDLADTESMLALKELMAGLGSANIDCRQDGALFDTSARAGYLFNSGIAGIERADVILLVGTNPRWEATIVNARIRKRYLMGGLKVAVIGEARELTYPYSHLGTGTDALQQLVDGTHAFADVLRGAKNPMVILGAGAFRRKDGAAVQAAVRKLAETFNVVQDGWNGFNVLHTAASRVGGLDIGFLPGEGGRGTAGIVEGAGKGEIDVVYLLGADEIDTAALGNAFVVYQGHHGDKGAHRADVILPGAAYTEKSALYVNTEGRPQQARLATFPPGEAREDWKILRALSEQLGHKLPYDSLTQIRRRLAEVNPVFAAVGTVTPAAWAPFGAEGALDAAPLQSPVANYYMTDPISRASVTMARCAETFVKPAVKPAESAQERTGTHG</sequence>
<evidence type="ECO:0000256" key="5">
    <source>
        <dbReference type="ARBA" id="ARBA00022967"/>
    </source>
</evidence>
<evidence type="ECO:0000256" key="7">
    <source>
        <dbReference type="ARBA" id="ARBA00023014"/>
    </source>
</evidence>
<dbReference type="InterPro" id="IPR019574">
    <property type="entry name" value="NADH_UbQ_OxRdtase_Gsu_4Fe4S-bd"/>
</dbReference>
<dbReference type="Pfam" id="PF13510">
    <property type="entry name" value="Fer2_4"/>
    <property type="match status" value="1"/>
</dbReference>
<gene>
    <name evidence="14" type="primary">nuoG</name>
    <name evidence="14" type="ORF">ACJ41P_19780</name>
</gene>
<evidence type="ECO:0000256" key="9">
    <source>
        <dbReference type="ARBA" id="ARBA00047712"/>
    </source>
</evidence>
<dbReference type="InterPro" id="IPR015405">
    <property type="entry name" value="NDUFS1-like_C"/>
</dbReference>
<dbReference type="Gene3D" id="3.40.50.740">
    <property type="match status" value="1"/>
</dbReference>
<dbReference type="PROSITE" id="PS00643">
    <property type="entry name" value="COMPLEX1_75K_3"/>
    <property type="match status" value="1"/>
</dbReference>
<evidence type="ECO:0000256" key="1">
    <source>
        <dbReference type="ARBA" id="ARBA00001966"/>
    </source>
</evidence>
<protein>
    <recommendedName>
        <fullName evidence="10">NADH-quinone oxidoreductase</fullName>
        <ecNumber evidence="10">7.1.1.-</ecNumber>
    </recommendedName>
</protein>
<evidence type="ECO:0000256" key="8">
    <source>
        <dbReference type="ARBA" id="ARBA00023027"/>
    </source>
</evidence>
<organism evidence="14 15">
    <name type="scientific">Azospirillum argentinense</name>
    <dbReference type="NCBI Taxonomy" id="2970906"/>
    <lineage>
        <taxon>Bacteria</taxon>
        <taxon>Pseudomonadati</taxon>
        <taxon>Pseudomonadota</taxon>
        <taxon>Alphaproteobacteria</taxon>
        <taxon>Rhodospirillales</taxon>
        <taxon>Azospirillaceae</taxon>
        <taxon>Azospirillum</taxon>
    </lineage>
</organism>
<keyword evidence="8 10" id="KW-0520">NAD</keyword>
<evidence type="ECO:0000256" key="10">
    <source>
        <dbReference type="RuleBase" id="RU003525"/>
    </source>
</evidence>
<dbReference type="SUPFAM" id="SSF53706">
    <property type="entry name" value="Formate dehydrogenase/DMSO reductase, domains 1-3"/>
    <property type="match status" value="1"/>
</dbReference>
<dbReference type="PROSITE" id="PS00642">
    <property type="entry name" value="COMPLEX1_75K_2"/>
    <property type="match status" value="1"/>
</dbReference>
<feature type="domain" description="4Fe-4S Mo/W bis-MGD-type" evidence="12">
    <location>
        <begin position="215"/>
        <end position="271"/>
    </location>
</feature>
<accession>A0ABW8VDD6</accession>
<dbReference type="SUPFAM" id="SSF54862">
    <property type="entry name" value="4Fe-4S ferredoxins"/>
    <property type="match status" value="1"/>
</dbReference>
<keyword evidence="3 10" id="KW-0004">4Fe-4S</keyword>
<evidence type="ECO:0000256" key="2">
    <source>
        <dbReference type="ARBA" id="ARBA00005404"/>
    </source>
</evidence>
<dbReference type="Gene3D" id="3.30.200.210">
    <property type="match status" value="1"/>
</dbReference>
<comment type="caution">
    <text evidence="14">The sequence shown here is derived from an EMBL/GenBank/DDBJ whole genome shotgun (WGS) entry which is preliminary data.</text>
</comment>
<keyword evidence="4 10" id="KW-0479">Metal-binding</keyword>
<comment type="cofactor">
    <cofactor evidence="1 10">
        <name>[4Fe-4S] cluster</name>
        <dbReference type="ChEBI" id="CHEBI:49883"/>
    </cofactor>
</comment>
<reference evidence="14 15" key="1">
    <citation type="submission" date="2024-11" db="EMBL/GenBank/DDBJ databases">
        <title>Draft genome sequences of two bacteria associated to sugarcane roots in Colombia.</title>
        <authorList>
            <person name="Pardo-Diaz S."/>
            <person name="Masmela-Mendoza J."/>
            <person name="Delgadillo-Duran P."/>
            <person name="Bautista E.J."/>
            <person name="Rojas-Tapias D.F."/>
        </authorList>
    </citation>
    <scope>NUCLEOTIDE SEQUENCE [LARGE SCALE GENOMIC DNA]</scope>
    <source>
        <strain evidence="14 15">Ap18</strain>
    </source>
</reference>
<feature type="domain" description="2Fe-2S ferredoxin-type" evidence="11">
    <location>
        <begin position="2"/>
        <end position="78"/>
    </location>
</feature>
<comment type="cofactor">
    <cofactor evidence="10">
        <name>[2Fe-2S] cluster</name>
        <dbReference type="ChEBI" id="CHEBI:190135"/>
    </cofactor>
    <text evidence="10">Binds 1 [2Fe-2S] cluster per subunit.</text>
</comment>
<dbReference type="EMBL" id="JBJLSN010000031">
    <property type="protein sequence ID" value="MFL7903383.1"/>
    <property type="molecule type" value="Genomic_DNA"/>
</dbReference>
<dbReference type="Pfam" id="PF00384">
    <property type="entry name" value="Molybdopterin"/>
    <property type="match status" value="1"/>
</dbReference>
<evidence type="ECO:0000256" key="4">
    <source>
        <dbReference type="ARBA" id="ARBA00022723"/>
    </source>
</evidence>
<dbReference type="NCBIfam" id="TIGR01973">
    <property type="entry name" value="NuoG"/>
    <property type="match status" value="1"/>
</dbReference>
<dbReference type="Gene3D" id="3.30.70.20">
    <property type="match status" value="1"/>
</dbReference>
<dbReference type="InterPro" id="IPR001041">
    <property type="entry name" value="2Fe-2S_ferredoxin-type"/>
</dbReference>
<dbReference type="InterPro" id="IPR006963">
    <property type="entry name" value="Mopterin_OxRdtase_4Fe-4S_dom"/>
</dbReference>
<evidence type="ECO:0000259" key="13">
    <source>
        <dbReference type="PROSITE" id="PS51839"/>
    </source>
</evidence>
<dbReference type="InterPro" id="IPR050123">
    <property type="entry name" value="Prok_molybdopt-oxidoreductase"/>
</dbReference>
<dbReference type="Pfam" id="PF10588">
    <property type="entry name" value="NADH-G_4Fe-4S_3"/>
    <property type="match status" value="1"/>
</dbReference>
<keyword evidence="6 10" id="KW-0408">Iron</keyword>
<evidence type="ECO:0000313" key="15">
    <source>
        <dbReference type="Proteomes" id="UP001628281"/>
    </source>
</evidence>
<dbReference type="Pfam" id="PF22117">
    <property type="entry name" value="Fer4_Nqo3"/>
    <property type="match status" value="1"/>
</dbReference>
<comment type="similarity">
    <text evidence="2 10">Belongs to the complex I 75 kDa subunit family.</text>
</comment>
<dbReference type="SMART" id="SM00929">
    <property type="entry name" value="NADH-G_4Fe-4S_3"/>
    <property type="match status" value="1"/>
</dbReference>
<evidence type="ECO:0000313" key="14">
    <source>
        <dbReference type="EMBL" id="MFL7903383.1"/>
    </source>
</evidence>
<dbReference type="RefSeq" id="WP_407824858.1">
    <property type="nucleotide sequence ID" value="NZ_JBJLSN010000031.1"/>
</dbReference>
<dbReference type="PROSITE" id="PS51669">
    <property type="entry name" value="4FE4S_MOW_BIS_MGD"/>
    <property type="match status" value="1"/>
</dbReference>
<dbReference type="InterPro" id="IPR006656">
    <property type="entry name" value="Mopterin_OxRdtase"/>
</dbReference>
<dbReference type="CDD" id="cd00207">
    <property type="entry name" value="fer2"/>
    <property type="match status" value="1"/>
</dbReference>
<dbReference type="PANTHER" id="PTHR43105">
    <property type="entry name" value="RESPIRATORY NITRATE REDUCTASE"/>
    <property type="match status" value="1"/>
</dbReference>
<keyword evidence="7 10" id="KW-0411">Iron-sulfur</keyword>
<comment type="catalytic activity">
    <reaction evidence="9 10">
        <text>a quinone + NADH + 5 H(+)(in) = a quinol + NAD(+) + 4 H(+)(out)</text>
        <dbReference type="Rhea" id="RHEA:57888"/>
        <dbReference type="ChEBI" id="CHEBI:15378"/>
        <dbReference type="ChEBI" id="CHEBI:24646"/>
        <dbReference type="ChEBI" id="CHEBI:57540"/>
        <dbReference type="ChEBI" id="CHEBI:57945"/>
        <dbReference type="ChEBI" id="CHEBI:132124"/>
    </reaction>
</comment>
<evidence type="ECO:0000256" key="3">
    <source>
        <dbReference type="ARBA" id="ARBA00022485"/>
    </source>
</evidence>
<evidence type="ECO:0000256" key="6">
    <source>
        <dbReference type="ARBA" id="ARBA00023004"/>
    </source>
</evidence>
<dbReference type="Pfam" id="PF09326">
    <property type="entry name" value="NADH_dhqG_C"/>
    <property type="match status" value="1"/>
</dbReference>
<dbReference type="PROSITE" id="PS51085">
    <property type="entry name" value="2FE2S_FER_2"/>
    <property type="match status" value="1"/>
</dbReference>
<dbReference type="EC" id="7.1.1.-" evidence="10"/>
<dbReference type="InterPro" id="IPR000283">
    <property type="entry name" value="NADH_UbQ_OxRdtase_75kDa_su_CS"/>
</dbReference>
<evidence type="ECO:0000259" key="12">
    <source>
        <dbReference type="PROSITE" id="PS51669"/>
    </source>
</evidence>
<dbReference type="PROSITE" id="PS00641">
    <property type="entry name" value="COMPLEX1_75K_1"/>
    <property type="match status" value="1"/>
</dbReference>
<feature type="domain" description="4Fe-4S His(Cys)3-ligated-type" evidence="13">
    <location>
        <begin position="78"/>
        <end position="117"/>
    </location>
</feature>
<comment type="function">
    <text evidence="10">NDH-1 shuttles electrons from NADH, via FMN and iron-sulfur (Fe-S) centers, to quinones in the respiratory chain. Couples the redox reaction to proton translocation (for every two electrons transferred, four hydrogen ions are translocated across the cytoplasmic membrane), and thus conserves the redox energy in a proton gradient.</text>
</comment>
<dbReference type="PROSITE" id="PS51839">
    <property type="entry name" value="4FE4S_HC3"/>
    <property type="match status" value="1"/>
</dbReference>
<dbReference type="PANTHER" id="PTHR43105:SF13">
    <property type="entry name" value="NADH-UBIQUINONE OXIDOREDUCTASE 75 KDA SUBUNIT, MITOCHONDRIAL"/>
    <property type="match status" value="1"/>
</dbReference>